<dbReference type="PATRIC" id="fig|1121307.3.peg.2422"/>
<keyword evidence="4" id="KW-1003">Cell membrane</keyword>
<evidence type="ECO:0000256" key="8">
    <source>
        <dbReference type="ARBA" id="ARBA00023065"/>
    </source>
</evidence>
<dbReference type="InterPro" id="IPR045861">
    <property type="entry name" value="CorA_cytoplasmic_dom"/>
</dbReference>
<evidence type="ECO:0000256" key="11">
    <source>
        <dbReference type="ARBA" id="ARBA00045497"/>
    </source>
</evidence>
<evidence type="ECO:0000256" key="7">
    <source>
        <dbReference type="ARBA" id="ARBA00022989"/>
    </source>
</evidence>
<name>A0A0J8DB80_CLOCY</name>
<dbReference type="GO" id="GO:0015095">
    <property type="term" value="F:magnesium ion transmembrane transporter activity"/>
    <property type="evidence" value="ECO:0007669"/>
    <property type="project" value="TreeGrafter"/>
</dbReference>
<comment type="function">
    <text evidence="11">Mediates influx of magnesium ions. Alternates between open and closed states. Activated by low cytoplasmic Mg(2+) levels. Inactive when cytoplasmic Mg(2+) levels are high.</text>
</comment>
<dbReference type="STRING" id="1121307.CLCY_7c01390"/>
<evidence type="ECO:0000256" key="2">
    <source>
        <dbReference type="ARBA" id="ARBA00009765"/>
    </source>
</evidence>
<dbReference type="Gene3D" id="3.30.460.20">
    <property type="entry name" value="CorA soluble domain-like"/>
    <property type="match status" value="1"/>
</dbReference>
<feature type="transmembrane region" description="Helical" evidence="12">
    <location>
        <begin position="256"/>
        <end position="276"/>
    </location>
</feature>
<accession>A0A0J8DB80</accession>
<keyword evidence="8" id="KW-0406">Ion transport</keyword>
<comment type="catalytic activity">
    <reaction evidence="10">
        <text>Mg(2+)(in) = Mg(2+)(out)</text>
        <dbReference type="Rhea" id="RHEA:29827"/>
        <dbReference type="ChEBI" id="CHEBI:18420"/>
    </reaction>
</comment>
<evidence type="ECO:0000256" key="1">
    <source>
        <dbReference type="ARBA" id="ARBA00004651"/>
    </source>
</evidence>
<keyword evidence="7 12" id="KW-1133">Transmembrane helix</keyword>
<dbReference type="FunFam" id="1.20.58.340:FF:000004">
    <property type="entry name" value="Magnesium transport protein CorA"/>
    <property type="match status" value="1"/>
</dbReference>
<dbReference type="InterPro" id="IPR002523">
    <property type="entry name" value="MgTranspt_CorA/ZnTranspt_ZntB"/>
</dbReference>
<evidence type="ECO:0000256" key="5">
    <source>
        <dbReference type="ARBA" id="ARBA00022692"/>
    </source>
</evidence>
<dbReference type="GO" id="GO:0050897">
    <property type="term" value="F:cobalt ion binding"/>
    <property type="evidence" value="ECO:0007669"/>
    <property type="project" value="TreeGrafter"/>
</dbReference>
<feature type="transmembrane region" description="Helical" evidence="12">
    <location>
        <begin position="288"/>
        <end position="307"/>
    </location>
</feature>
<evidence type="ECO:0000256" key="9">
    <source>
        <dbReference type="ARBA" id="ARBA00023136"/>
    </source>
</evidence>
<evidence type="ECO:0000256" key="6">
    <source>
        <dbReference type="ARBA" id="ARBA00022842"/>
    </source>
</evidence>
<dbReference type="AlphaFoldDB" id="A0A0J8DB80"/>
<keyword evidence="6" id="KW-0460">Magnesium</keyword>
<keyword evidence="9 12" id="KW-0472">Membrane</keyword>
<evidence type="ECO:0000256" key="10">
    <source>
        <dbReference type="ARBA" id="ARBA00034269"/>
    </source>
</evidence>
<dbReference type="InterPro" id="IPR045863">
    <property type="entry name" value="CorA_TM1_TM2"/>
</dbReference>
<dbReference type="Gene3D" id="1.20.58.340">
    <property type="entry name" value="Magnesium transport protein CorA, transmembrane region"/>
    <property type="match status" value="2"/>
</dbReference>
<dbReference type="PANTHER" id="PTHR46494">
    <property type="entry name" value="CORA FAMILY METAL ION TRANSPORTER (EUROFUNG)"/>
    <property type="match status" value="1"/>
</dbReference>
<reference evidence="13 14" key="1">
    <citation type="submission" date="2015-06" db="EMBL/GenBank/DDBJ databases">
        <title>Draft genome sequence of the purine-degrading Clostridium cylindrosporum HC-1 (DSM 605).</title>
        <authorList>
            <person name="Poehlein A."/>
            <person name="Schiel-Bengelsdorf B."/>
            <person name="Bengelsdorf F."/>
            <person name="Daniel R."/>
            <person name="Duerre P."/>
        </authorList>
    </citation>
    <scope>NUCLEOTIDE SEQUENCE [LARGE SCALE GENOMIC DNA]</scope>
    <source>
        <strain evidence="13 14">DSM 605</strain>
    </source>
</reference>
<dbReference type="EMBL" id="LFVU01000003">
    <property type="protein sequence ID" value="KMT23092.1"/>
    <property type="molecule type" value="Genomic_DNA"/>
</dbReference>
<evidence type="ECO:0000256" key="4">
    <source>
        <dbReference type="ARBA" id="ARBA00022475"/>
    </source>
</evidence>
<dbReference type="GO" id="GO:0000287">
    <property type="term" value="F:magnesium ion binding"/>
    <property type="evidence" value="ECO:0007669"/>
    <property type="project" value="TreeGrafter"/>
</dbReference>
<proteinExistence type="inferred from homology"/>
<organism evidence="13 14">
    <name type="scientific">Clostridium cylindrosporum DSM 605</name>
    <dbReference type="NCBI Taxonomy" id="1121307"/>
    <lineage>
        <taxon>Bacteria</taxon>
        <taxon>Bacillati</taxon>
        <taxon>Bacillota</taxon>
        <taxon>Clostridia</taxon>
        <taxon>Eubacteriales</taxon>
        <taxon>Clostridiaceae</taxon>
        <taxon>Clostridium</taxon>
    </lineage>
</organism>
<evidence type="ECO:0000256" key="3">
    <source>
        <dbReference type="ARBA" id="ARBA00022448"/>
    </source>
</evidence>
<dbReference type="PANTHER" id="PTHR46494:SF1">
    <property type="entry name" value="CORA FAMILY METAL ION TRANSPORTER (EUROFUNG)"/>
    <property type="match status" value="1"/>
</dbReference>
<gene>
    <name evidence="13" type="primary">corA</name>
    <name evidence="13" type="ORF">CLCY_7c01390</name>
</gene>
<keyword evidence="5 12" id="KW-0812">Transmembrane</keyword>
<evidence type="ECO:0000313" key="14">
    <source>
        <dbReference type="Proteomes" id="UP000036756"/>
    </source>
</evidence>
<dbReference type="Proteomes" id="UP000036756">
    <property type="component" value="Unassembled WGS sequence"/>
</dbReference>
<dbReference type="GO" id="GO:0015087">
    <property type="term" value="F:cobalt ion transmembrane transporter activity"/>
    <property type="evidence" value="ECO:0007669"/>
    <property type="project" value="TreeGrafter"/>
</dbReference>
<protein>
    <submittedName>
        <fullName evidence="13">Magnesium transport protein CorA</fullName>
    </submittedName>
</protein>
<dbReference type="GO" id="GO:0005886">
    <property type="term" value="C:plasma membrane"/>
    <property type="evidence" value="ECO:0007669"/>
    <property type="project" value="UniProtKB-SubCell"/>
</dbReference>
<dbReference type="RefSeq" id="WP_048569464.1">
    <property type="nucleotide sequence ID" value="NZ_LFVU01000003.1"/>
</dbReference>
<evidence type="ECO:0000256" key="12">
    <source>
        <dbReference type="SAM" id="Phobius"/>
    </source>
</evidence>
<sequence length="313" mass="36806">MKMYALDGECREIKESDIRDDASCFYWINMSYDDKYMLEKYMGVNLYTHDDCISKLEASKVEFYDKYTLLTIVSMNYDAGKLSSENIIVFLNEKFIFTLCKSPVKIIKELENDFISHKNSAFFSTKNSPSKLLYYILDKIILTDYEIIIKLEKIADSLELNIMKNASKQFLNALIHLRHQIHTLRRSVAPLRYIGDDLITNENEIFEVETIRNFKNINSKIDKLMLSLESLVQYTALVRESFETEMANKTNELMKLFTIVAMIFSPLTLVTGIYGMNFKIPEYKWEFGYLYVILLMIGLSVGLFFYFKKKNWM</sequence>
<comment type="caution">
    <text evidence="13">The sequence shown here is derived from an EMBL/GenBank/DDBJ whole genome shotgun (WGS) entry which is preliminary data.</text>
</comment>
<keyword evidence="3" id="KW-0813">Transport</keyword>
<evidence type="ECO:0000313" key="13">
    <source>
        <dbReference type="EMBL" id="KMT23092.1"/>
    </source>
</evidence>
<dbReference type="OrthoDB" id="9803416at2"/>
<comment type="similarity">
    <text evidence="2">Belongs to the CorA metal ion transporter (MIT) (TC 1.A.35) family.</text>
</comment>
<comment type="subcellular location">
    <subcellularLocation>
        <location evidence="1">Cell membrane</location>
        <topology evidence="1">Multi-pass membrane protein</topology>
    </subcellularLocation>
</comment>
<keyword evidence="14" id="KW-1185">Reference proteome</keyword>
<dbReference type="CDD" id="cd12822">
    <property type="entry name" value="TmCorA-like"/>
    <property type="match status" value="1"/>
</dbReference>
<dbReference type="SUPFAM" id="SSF143865">
    <property type="entry name" value="CorA soluble domain-like"/>
    <property type="match status" value="1"/>
</dbReference>
<dbReference type="SUPFAM" id="SSF144083">
    <property type="entry name" value="Magnesium transport protein CorA, transmembrane region"/>
    <property type="match status" value="1"/>
</dbReference>
<dbReference type="Pfam" id="PF01544">
    <property type="entry name" value="CorA"/>
    <property type="match status" value="1"/>
</dbReference>